<dbReference type="STRING" id="369723.Strop_4166"/>
<name>A4XCD8_SALTO</name>
<dbReference type="Gene3D" id="3.40.50.2300">
    <property type="match status" value="1"/>
</dbReference>
<sequence length="76" mass="8234">MVVITTFDLDEYVYPALRYGASGFLLKRSESTLLIEAVRAAMAGDSPISLSITARSLKKLTVPPKPQPALIRPLAC</sequence>
<dbReference type="EMBL" id="CP000667">
    <property type="protein sequence ID" value="ABP56595.1"/>
    <property type="molecule type" value="Genomic_DNA"/>
</dbReference>
<comment type="caution">
    <text evidence="1">Lacks conserved residue(s) required for the propagation of feature annotation.</text>
</comment>
<dbReference type="AlphaFoldDB" id="A4XCD8"/>
<dbReference type="SUPFAM" id="SSF52172">
    <property type="entry name" value="CheY-like"/>
    <property type="match status" value="1"/>
</dbReference>
<protein>
    <recommendedName>
        <fullName evidence="2">Response regulatory domain-containing protein</fullName>
    </recommendedName>
</protein>
<feature type="domain" description="Response regulatory" evidence="2">
    <location>
        <begin position="1"/>
        <end position="42"/>
    </location>
</feature>
<dbReference type="InterPro" id="IPR001789">
    <property type="entry name" value="Sig_transdc_resp-reg_receiver"/>
</dbReference>
<proteinExistence type="predicted"/>
<evidence type="ECO:0000256" key="1">
    <source>
        <dbReference type="PROSITE-ProRule" id="PRU00169"/>
    </source>
</evidence>
<keyword evidence="4" id="KW-1185">Reference proteome</keyword>
<dbReference type="Proteomes" id="UP000000235">
    <property type="component" value="Chromosome"/>
</dbReference>
<evidence type="ECO:0000313" key="4">
    <source>
        <dbReference type="Proteomes" id="UP000000235"/>
    </source>
</evidence>
<dbReference type="KEGG" id="stp:Strop_4166"/>
<dbReference type="InterPro" id="IPR011006">
    <property type="entry name" value="CheY-like_superfamily"/>
</dbReference>
<dbReference type="eggNOG" id="COG2197">
    <property type="taxonomic scope" value="Bacteria"/>
</dbReference>
<accession>A4XCD8</accession>
<dbReference type="GO" id="GO:0000160">
    <property type="term" value="P:phosphorelay signal transduction system"/>
    <property type="evidence" value="ECO:0007669"/>
    <property type="project" value="InterPro"/>
</dbReference>
<evidence type="ECO:0000313" key="3">
    <source>
        <dbReference type="EMBL" id="ABP56595.1"/>
    </source>
</evidence>
<gene>
    <name evidence="3" type="ordered locus">Strop_4166</name>
</gene>
<reference evidence="4" key="1">
    <citation type="journal article" date="2007" name="Proc. Natl. Acad. Sci. U.S.A.">
        <title>Genome sequencing reveals complex secondary metabolome in the marine actinomycete Salinispora tropica.</title>
        <authorList>
            <person name="Udwary D.W."/>
            <person name="Zeigler L."/>
            <person name="Asolkar R.N."/>
            <person name="Singan V."/>
            <person name="Lapidus A."/>
            <person name="Fenical W."/>
            <person name="Jensen P.R."/>
            <person name="Moore B.S."/>
        </authorList>
    </citation>
    <scope>NUCLEOTIDE SEQUENCE [LARGE SCALE GENOMIC DNA]</scope>
    <source>
        <strain evidence="4">ATCC BAA-916 / DSM 44818 / CNB-440</strain>
    </source>
</reference>
<dbReference type="HOGENOM" id="CLU_2652363_0_0_11"/>
<organism evidence="3 4">
    <name type="scientific">Salinispora tropica (strain ATCC BAA-916 / DSM 44818 / JCM 13857 / NBRC 105044 / CNB-440)</name>
    <dbReference type="NCBI Taxonomy" id="369723"/>
    <lineage>
        <taxon>Bacteria</taxon>
        <taxon>Bacillati</taxon>
        <taxon>Actinomycetota</taxon>
        <taxon>Actinomycetes</taxon>
        <taxon>Micromonosporales</taxon>
        <taxon>Micromonosporaceae</taxon>
        <taxon>Salinispora</taxon>
    </lineage>
</organism>
<evidence type="ECO:0000259" key="2">
    <source>
        <dbReference type="PROSITE" id="PS50110"/>
    </source>
</evidence>
<dbReference type="PROSITE" id="PS50110">
    <property type="entry name" value="RESPONSE_REGULATORY"/>
    <property type="match status" value="1"/>
</dbReference>